<dbReference type="AlphaFoldDB" id="A0A7Y0FGN7"/>
<comment type="caution">
    <text evidence="3">The sequence shown here is derived from an EMBL/GenBank/DDBJ whole genome shotgun (WGS) entry which is preliminary data.</text>
</comment>
<feature type="domain" description="PRC-barrel" evidence="2">
    <location>
        <begin position="55"/>
        <end position="113"/>
    </location>
</feature>
<feature type="signal peptide" evidence="1">
    <location>
        <begin position="1"/>
        <end position="27"/>
    </location>
</feature>
<sequence>MKAKKIAGTLTCAATLAALWMSPGAWAQVAGLQPLGGTIEQTNALLKGWSVRRALVDEPVYNDLNDKIGSIYDVIIAPDRKASYAVVSVGGFLGIGKHYVAIPVDHFQIRDGNLFLAGATKEALKSVPEFEYNKLEKATKPRKVSAD</sequence>
<evidence type="ECO:0000313" key="4">
    <source>
        <dbReference type="Proteomes" id="UP000583127"/>
    </source>
</evidence>
<feature type="chain" id="PRO_5031249030" evidence="1">
    <location>
        <begin position="28"/>
        <end position="147"/>
    </location>
</feature>
<gene>
    <name evidence="3" type="ORF">HHL14_30930</name>
</gene>
<name>A0A7Y0FGN7_9BURK</name>
<keyword evidence="1" id="KW-0732">Signal</keyword>
<dbReference type="InterPro" id="IPR027275">
    <property type="entry name" value="PRC-brl_dom"/>
</dbReference>
<protein>
    <submittedName>
        <fullName evidence="3">PRC-barrel domain containing protein</fullName>
    </submittedName>
</protein>
<evidence type="ECO:0000259" key="2">
    <source>
        <dbReference type="Pfam" id="PF05239"/>
    </source>
</evidence>
<proteinExistence type="predicted"/>
<dbReference type="PANTHER" id="PTHR36505">
    <property type="entry name" value="BLR1072 PROTEIN"/>
    <property type="match status" value="1"/>
</dbReference>
<dbReference type="PANTHER" id="PTHR36505:SF1">
    <property type="entry name" value="BLR1072 PROTEIN"/>
    <property type="match status" value="1"/>
</dbReference>
<dbReference type="EMBL" id="JABBFZ010000033">
    <property type="protein sequence ID" value="NML35225.1"/>
    <property type="molecule type" value="Genomic_DNA"/>
</dbReference>
<evidence type="ECO:0000256" key="1">
    <source>
        <dbReference type="SAM" id="SignalP"/>
    </source>
</evidence>
<reference evidence="3 4" key="1">
    <citation type="submission" date="2020-04" db="EMBL/GenBank/DDBJ databases">
        <title>Paraburkholderia sp. G-4-1-8 isolated from soil.</title>
        <authorList>
            <person name="Dahal R.H."/>
        </authorList>
    </citation>
    <scope>NUCLEOTIDE SEQUENCE [LARGE SCALE GENOMIC DNA]</scope>
    <source>
        <strain evidence="3 4">G-4-1-8</strain>
    </source>
</reference>
<dbReference type="Gene3D" id="2.30.30.240">
    <property type="entry name" value="PRC-barrel domain"/>
    <property type="match status" value="1"/>
</dbReference>
<dbReference type="InterPro" id="IPR011033">
    <property type="entry name" value="PRC_barrel-like_sf"/>
</dbReference>
<keyword evidence="4" id="KW-1185">Reference proteome</keyword>
<dbReference type="Pfam" id="PF05239">
    <property type="entry name" value="PRC"/>
    <property type="match status" value="1"/>
</dbReference>
<evidence type="ECO:0000313" key="3">
    <source>
        <dbReference type="EMBL" id="NML35225.1"/>
    </source>
</evidence>
<dbReference type="RefSeq" id="WP_169501406.1">
    <property type="nucleotide sequence ID" value="NZ_JABBFZ010000033.1"/>
</dbReference>
<accession>A0A7Y0FGN7</accession>
<organism evidence="3 4">
    <name type="scientific">Paraburkholderia antibiotica</name>
    <dbReference type="NCBI Taxonomy" id="2728839"/>
    <lineage>
        <taxon>Bacteria</taxon>
        <taxon>Pseudomonadati</taxon>
        <taxon>Pseudomonadota</taxon>
        <taxon>Betaproteobacteria</taxon>
        <taxon>Burkholderiales</taxon>
        <taxon>Burkholderiaceae</taxon>
        <taxon>Paraburkholderia</taxon>
    </lineage>
</organism>
<dbReference type="SUPFAM" id="SSF50346">
    <property type="entry name" value="PRC-barrel domain"/>
    <property type="match status" value="1"/>
</dbReference>
<dbReference type="Proteomes" id="UP000583127">
    <property type="component" value="Unassembled WGS sequence"/>
</dbReference>